<dbReference type="EMBL" id="MSTI01000007">
    <property type="protein sequence ID" value="OLV20217.1"/>
    <property type="molecule type" value="Genomic_DNA"/>
</dbReference>
<keyword evidence="2" id="KW-1185">Reference proteome</keyword>
<evidence type="ECO:0000313" key="1">
    <source>
        <dbReference type="EMBL" id="OLV20217.1"/>
    </source>
</evidence>
<dbReference type="STRING" id="249408.BOO71_0000679"/>
<reference evidence="1 2" key="1">
    <citation type="submission" date="2017-01" db="EMBL/GenBank/DDBJ databases">
        <title>Genome Analysis of Deinococcus marmoris KOPRI26562.</title>
        <authorList>
            <person name="Kim J.H."/>
            <person name="Oh H.-M."/>
        </authorList>
    </citation>
    <scope>NUCLEOTIDE SEQUENCE [LARGE SCALE GENOMIC DNA]</scope>
    <source>
        <strain evidence="1 2">KOPRI26562</strain>
    </source>
</reference>
<comment type="caution">
    <text evidence="1">The sequence shown here is derived from an EMBL/GenBank/DDBJ whole genome shotgun (WGS) entry which is preliminary data.</text>
</comment>
<proteinExistence type="predicted"/>
<protein>
    <recommendedName>
        <fullName evidence="3">Phage protein</fullName>
    </recommendedName>
</protein>
<dbReference type="Proteomes" id="UP000186607">
    <property type="component" value="Unassembled WGS sequence"/>
</dbReference>
<dbReference type="AlphaFoldDB" id="A0A1U7P4W7"/>
<sequence>MAERFPEAVTVSVDDVQEASDWAETNLIGPVPEAGTIKARALLRAIQAYAVALALGLDVQVIRQAATAAATKRIKVGKIEIEKAQVDGSTAQVNLLASAEYWLERAELALQQAGTYPQRRLFPGTSR</sequence>
<organism evidence="1 2">
    <name type="scientific">Deinococcus marmoris</name>
    <dbReference type="NCBI Taxonomy" id="249408"/>
    <lineage>
        <taxon>Bacteria</taxon>
        <taxon>Thermotogati</taxon>
        <taxon>Deinococcota</taxon>
        <taxon>Deinococci</taxon>
        <taxon>Deinococcales</taxon>
        <taxon>Deinococcaceae</taxon>
        <taxon>Deinococcus</taxon>
    </lineage>
</organism>
<accession>A0A1U7P4W7</accession>
<gene>
    <name evidence="1" type="ORF">BOO71_0000679</name>
</gene>
<evidence type="ECO:0008006" key="3">
    <source>
        <dbReference type="Google" id="ProtNLM"/>
    </source>
</evidence>
<evidence type="ECO:0000313" key="2">
    <source>
        <dbReference type="Proteomes" id="UP000186607"/>
    </source>
</evidence>
<name>A0A1U7P4W7_9DEIO</name>